<dbReference type="Proteomes" id="UP000077037">
    <property type="component" value="Unassembled WGS sequence"/>
</dbReference>
<dbReference type="OrthoDB" id="92254at2"/>
<dbReference type="Pfam" id="PF01464">
    <property type="entry name" value="SLT"/>
    <property type="match status" value="1"/>
</dbReference>
<evidence type="ECO:0000256" key="2">
    <source>
        <dbReference type="SAM" id="SignalP"/>
    </source>
</evidence>
<dbReference type="GO" id="GO:0016829">
    <property type="term" value="F:lyase activity"/>
    <property type="evidence" value="ECO:0007669"/>
    <property type="project" value="UniProtKB-KW"/>
</dbReference>
<dbReference type="SUPFAM" id="SSF53955">
    <property type="entry name" value="Lysozyme-like"/>
    <property type="match status" value="1"/>
</dbReference>
<feature type="chain" id="PRO_5007615553" evidence="2">
    <location>
        <begin position="29"/>
        <end position="293"/>
    </location>
</feature>
<feature type="domain" description="Transglycosylase SLT" evidence="3">
    <location>
        <begin position="79"/>
        <end position="185"/>
    </location>
</feature>
<dbReference type="Gene3D" id="1.10.530.10">
    <property type="match status" value="1"/>
</dbReference>
<dbReference type="CDD" id="cd16896">
    <property type="entry name" value="LT_Slt70-like"/>
    <property type="match status" value="1"/>
</dbReference>
<keyword evidence="4" id="KW-0456">Lyase</keyword>
<evidence type="ECO:0000313" key="4">
    <source>
        <dbReference type="EMBL" id="SAI54430.1"/>
    </source>
</evidence>
<comment type="similarity">
    <text evidence="1">Belongs to the transglycosylase Slt family.</text>
</comment>
<evidence type="ECO:0000256" key="1">
    <source>
        <dbReference type="ARBA" id="ARBA00007734"/>
    </source>
</evidence>
<dbReference type="GO" id="GO:0016798">
    <property type="term" value="F:hydrolase activity, acting on glycosyl bonds"/>
    <property type="evidence" value="ECO:0007669"/>
    <property type="project" value="UniProtKB-KW"/>
</dbReference>
<reference evidence="4 5" key="1">
    <citation type="submission" date="2016-03" db="EMBL/GenBank/DDBJ databases">
        <authorList>
            <consortium name="Pathogen Informatics"/>
        </authorList>
    </citation>
    <scope>NUCLEOTIDE SEQUENCE [LARGE SCALE GENOMIC DNA]</scope>
    <source>
        <strain evidence="4 5">NCTC13364</strain>
    </source>
</reference>
<accession>A0A157R8W8</accession>
<dbReference type="EC" id="3.2.1.-" evidence="4"/>
<name>A0A157R8W8_9BORD</name>
<gene>
    <name evidence="4" type="primary">slt_3</name>
    <name evidence="4" type="ORF">SAMEA1982600_04482</name>
</gene>
<evidence type="ECO:0000313" key="5">
    <source>
        <dbReference type="Proteomes" id="UP000077037"/>
    </source>
</evidence>
<dbReference type="RefSeq" id="WP_066419533.1">
    <property type="nucleotide sequence ID" value="NZ_FKBS01000029.1"/>
</dbReference>
<dbReference type="InterPro" id="IPR023346">
    <property type="entry name" value="Lysozyme-like_dom_sf"/>
</dbReference>
<sequence>MPAHARSPLPRQCLIALSLCCAAVGARAADVYVSFGAQGQASFAATALDDSYRLLFKDLKGAPAGRLAEPPADVKGALQSAASRHGVDYALLYAVAQAESGFDTQAVSPKGAVGVMQLMPDTARRYGITGEDALALKDNMHRLHGNVDAGSRYLSDLLRLFGGDTELAVAAYNAGEGAVQRSGNRIPNYAETRTYVERVMGTYRRMAGGPVASAVSPLATAPAPDLPEAASAMPRSPQIPARMIAAPVRGAGHGGRASVQIYLGATQEIQRFEKGFAVKPPPALADSGVGGTR</sequence>
<dbReference type="EMBL" id="FKBS01000029">
    <property type="protein sequence ID" value="SAI54430.1"/>
    <property type="molecule type" value="Genomic_DNA"/>
</dbReference>
<dbReference type="InterPro" id="IPR008258">
    <property type="entry name" value="Transglycosylase_SLT_dom_1"/>
</dbReference>
<protein>
    <submittedName>
        <fullName evidence="4">Soluble lytic murein transglycosylase</fullName>
        <ecNumber evidence="4">3.2.1.-</ecNumber>
        <ecNumber evidence="4">4.2.2.-</ecNumber>
    </submittedName>
</protein>
<keyword evidence="4" id="KW-0378">Hydrolase</keyword>
<organism evidence="4 5">
    <name type="scientific">Bordetella ansorpii</name>
    <dbReference type="NCBI Taxonomy" id="288768"/>
    <lineage>
        <taxon>Bacteria</taxon>
        <taxon>Pseudomonadati</taxon>
        <taxon>Pseudomonadota</taxon>
        <taxon>Betaproteobacteria</taxon>
        <taxon>Burkholderiales</taxon>
        <taxon>Alcaligenaceae</taxon>
        <taxon>Bordetella</taxon>
    </lineage>
</organism>
<dbReference type="PANTHER" id="PTHR37423">
    <property type="entry name" value="SOLUBLE LYTIC MUREIN TRANSGLYCOSYLASE-RELATED"/>
    <property type="match status" value="1"/>
</dbReference>
<evidence type="ECO:0000259" key="3">
    <source>
        <dbReference type="Pfam" id="PF01464"/>
    </source>
</evidence>
<dbReference type="EC" id="4.2.2.-" evidence="4"/>
<dbReference type="PANTHER" id="PTHR37423:SF2">
    <property type="entry name" value="MEMBRANE-BOUND LYTIC MUREIN TRANSGLYCOSYLASE C"/>
    <property type="match status" value="1"/>
</dbReference>
<keyword evidence="2" id="KW-0732">Signal</keyword>
<proteinExistence type="inferred from homology"/>
<keyword evidence="4" id="KW-0326">Glycosidase</keyword>
<feature type="signal peptide" evidence="2">
    <location>
        <begin position="1"/>
        <end position="28"/>
    </location>
</feature>
<dbReference type="AlphaFoldDB" id="A0A157R8W8"/>